<dbReference type="Proteomes" id="UP000595897">
    <property type="component" value="Chromosome"/>
</dbReference>
<dbReference type="Pfam" id="PF13187">
    <property type="entry name" value="Fer4_9"/>
    <property type="match status" value="1"/>
</dbReference>
<keyword evidence="6" id="KW-1185">Reference proteome</keyword>
<dbReference type="InterPro" id="IPR023210">
    <property type="entry name" value="NADP_OxRdtase_dom"/>
</dbReference>
<evidence type="ECO:0000256" key="3">
    <source>
        <dbReference type="ARBA" id="ARBA00023014"/>
    </source>
</evidence>
<evidence type="ECO:0000313" key="5">
    <source>
        <dbReference type="EMBL" id="BCN28840.1"/>
    </source>
</evidence>
<dbReference type="PRINTS" id="PR00069">
    <property type="entry name" value="ALDKETRDTASE"/>
</dbReference>
<dbReference type="AlphaFoldDB" id="A0A7R7EGM5"/>
<dbReference type="PROSITE" id="PS51379">
    <property type="entry name" value="4FE4S_FER_2"/>
    <property type="match status" value="1"/>
</dbReference>
<dbReference type="Gene3D" id="3.20.20.100">
    <property type="entry name" value="NADP-dependent oxidoreductase domain"/>
    <property type="match status" value="1"/>
</dbReference>
<name>A0A7R7EGM5_9FIRM</name>
<evidence type="ECO:0000313" key="6">
    <source>
        <dbReference type="Proteomes" id="UP000595897"/>
    </source>
</evidence>
<dbReference type="GO" id="GO:0016491">
    <property type="term" value="F:oxidoreductase activity"/>
    <property type="evidence" value="ECO:0007669"/>
    <property type="project" value="InterPro"/>
</dbReference>
<keyword evidence="2" id="KW-0408">Iron</keyword>
<dbReference type="InterPro" id="IPR053135">
    <property type="entry name" value="AKR2_Oxidoreductase"/>
</dbReference>
<dbReference type="EMBL" id="AP024169">
    <property type="protein sequence ID" value="BCN28840.1"/>
    <property type="molecule type" value="Genomic_DNA"/>
</dbReference>
<dbReference type="InterPro" id="IPR017900">
    <property type="entry name" value="4Fe4S_Fe_S_CS"/>
</dbReference>
<protein>
    <submittedName>
        <fullName evidence="5">Aldo/keto reductase</fullName>
    </submittedName>
</protein>
<dbReference type="InterPro" id="IPR017896">
    <property type="entry name" value="4Fe4S_Fe-S-bd"/>
</dbReference>
<dbReference type="GO" id="GO:0051536">
    <property type="term" value="F:iron-sulfur cluster binding"/>
    <property type="evidence" value="ECO:0007669"/>
    <property type="project" value="UniProtKB-KW"/>
</dbReference>
<dbReference type="KEGG" id="ahb:bsdtb5_01350"/>
<dbReference type="CDD" id="cd19096">
    <property type="entry name" value="AKR_Fe-S_oxidoreductase"/>
    <property type="match status" value="1"/>
</dbReference>
<keyword evidence="3" id="KW-0411">Iron-sulfur</keyword>
<proteinExistence type="predicted"/>
<dbReference type="SUPFAM" id="SSF51430">
    <property type="entry name" value="NAD(P)-linked oxidoreductase"/>
    <property type="match status" value="1"/>
</dbReference>
<dbReference type="RefSeq" id="WP_271714148.1">
    <property type="nucleotide sequence ID" value="NZ_AP024169.1"/>
</dbReference>
<accession>A0A7R7EGM5</accession>
<dbReference type="Pfam" id="PF00248">
    <property type="entry name" value="Aldo_ket_red"/>
    <property type="match status" value="1"/>
</dbReference>
<dbReference type="GO" id="GO:0046872">
    <property type="term" value="F:metal ion binding"/>
    <property type="evidence" value="ECO:0007669"/>
    <property type="project" value="UniProtKB-KW"/>
</dbReference>
<dbReference type="PROSITE" id="PS00198">
    <property type="entry name" value="4FE4S_FER_1"/>
    <property type="match status" value="1"/>
</dbReference>
<reference evidence="5 6" key="1">
    <citation type="submission" date="2020-11" db="EMBL/GenBank/DDBJ databases">
        <title>Draft genome sequencing of a Lachnospiraceae strain isolated from anoxic soil subjected to BSD treatment.</title>
        <authorList>
            <person name="Uek A."/>
            <person name="Tonouchi A."/>
        </authorList>
    </citation>
    <scope>NUCLEOTIDE SEQUENCE [LARGE SCALE GENOMIC DNA]</scope>
    <source>
        <strain evidence="5 6">TB5</strain>
    </source>
</reference>
<evidence type="ECO:0000259" key="4">
    <source>
        <dbReference type="PROSITE" id="PS51379"/>
    </source>
</evidence>
<dbReference type="PANTHER" id="PTHR43312:SF2">
    <property type="entry name" value="OXIDOREDUCTASE"/>
    <property type="match status" value="1"/>
</dbReference>
<dbReference type="PANTHER" id="PTHR43312">
    <property type="entry name" value="D-THREO-ALDOSE 1-DEHYDROGENASE"/>
    <property type="match status" value="1"/>
</dbReference>
<keyword evidence="1" id="KW-0479">Metal-binding</keyword>
<evidence type="ECO:0000256" key="1">
    <source>
        <dbReference type="ARBA" id="ARBA00022723"/>
    </source>
</evidence>
<sequence length="374" mass="42495">MRYRKFGNTGLEISALGFGAMRLPILQTANGNEINEEEAIKMIRLAIDNGVNYVDTAYPYHGGKSEILVGKALKDGYRDQTYLATKSPVWAIKKPEDFDRLLDEQLEKLDVEYIDFYLLHALSLDRWNDTVLKYDLLSRMEQAKADGKIRYIGFSFHDEYEAFETILNGYDKWDFCQIQLNYINTDYQAGLKGFRNAAEKGLGVIIMEPLLGGKLAIPPKGVQDVLSKDKTPVEWSLDYLWNMEEVSLLLSGMSDMTQTMDNLSYADRSSIGMLTPNDIKMLEHAKVVFDTMALVPCTKCAYCMPCPFGLDIPKTFEAYNTTASVNMEKASELYTEIETKADACRKCKACEKECPQHIKISELMPTIHEVFQTK</sequence>
<dbReference type="InterPro" id="IPR020471">
    <property type="entry name" value="AKR"/>
</dbReference>
<dbReference type="SUPFAM" id="SSF46548">
    <property type="entry name" value="alpha-helical ferredoxin"/>
    <property type="match status" value="1"/>
</dbReference>
<dbReference type="InterPro" id="IPR036812">
    <property type="entry name" value="NAD(P)_OxRdtase_dom_sf"/>
</dbReference>
<gene>
    <name evidence="5" type="ORF">bsdtb5_01350</name>
</gene>
<feature type="domain" description="4Fe-4S ferredoxin-type" evidence="4">
    <location>
        <begin position="335"/>
        <end position="363"/>
    </location>
</feature>
<organism evidence="5 6">
    <name type="scientific">Anaeromicropila herbilytica</name>
    <dbReference type="NCBI Taxonomy" id="2785025"/>
    <lineage>
        <taxon>Bacteria</taxon>
        <taxon>Bacillati</taxon>
        <taxon>Bacillota</taxon>
        <taxon>Clostridia</taxon>
        <taxon>Lachnospirales</taxon>
        <taxon>Lachnospiraceae</taxon>
        <taxon>Anaeromicropila</taxon>
    </lineage>
</organism>
<evidence type="ECO:0000256" key="2">
    <source>
        <dbReference type="ARBA" id="ARBA00023004"/>
    </source>
</evidence>